<dbReference type="AlphaFoldDB" id="A0A150J6E8"/>
<proteinExistence type="predicted"/>
<sequence length="105" mass="12548">MVRIGCVAFRNIYIVDIDDEEMVENAKDFIIEDIDNAVKHNETLFWIDVKEDKNHKYTYDDIHPGLLDLKRIKCPNCNFESYYSEFDKDEGQFICPECDNRFELK</sequence>
<organism evidence="1 2">
    <name type="scientific">Candidatus Methanofastidiosum methylothiophilum</name>
    <dbReference type="NCBI Taxonomy" id="1705564"/>
    <lineage>
        <taxon>Archaea</taxon>
        <taxon>Methanobacteriati</taxon>
        <taxon>Methanobacteriota</taxon>
        <taxon>Stenosarchaea group</taxon>
        <taxon>Candidatus Methanofastidiosia</taxon>
        <taxon>Candidatus Methanofastidiosales</taxon>
        <taxon>Candidatus Methanofastidiosaceae</taxon>
        <taxon>Candidatus Methanofastidiosum</taxon>
    </lineage>
</organism>
<evidence type="ECO:0000313" key="1">
    <source>
        <dbReference type="EMBL" id="KYC52807.1"/>
    </source>
</evidence>
<comment type="caution">
    <text evidence="1">The sequence shown here is derived from an EMBL/GenBank/DDBJ whole genome shotgun (WGS) entry which is preliminary data.</text>
</comment>
<name>A0A150J6E8_9EURY</name>
<accession>A0A150J6E8</accession>
<evidence type="ECO:0000313" key="2">
    <source>
        <dbReference type="Proteomes" id="UP000075398"/>
    </source>
</evidence>
<reference evidence="1 2" key="1">
    <citation type="journal article" date="2016" name="ISME J.">
        <title>Chasing the elusive Euryarchaeota class WSA2: genomes reveal a uniquely fastidious methyl-reducing methanogen.</title>
        <authorList>
            <person name="Nobu M.K."/>
            <person name="Narihiro T."/>
            <person name="Kuroda K."/>
            <person name="Mei R."/>
            <person name="Liu W.T."/>
        </authorList>
    </citation>
    <scope>NUCLEOTIDE SEQUENCE [LARGE SCALE GENOMIC DNA]</scope>
    <source>
        <strain evidence="1">U1lsi0528_Bin055</strain>
    </source>
</reference>
<dbReference type="Proteomes" id="UP000075398">
    <property type="component" value="Unassembled WGS sequence"/>
</dbReference>
<dbReference type="EMBL" id="LNGC01000016">
    <property type="protein sequence ID" value="KYC52807.1"/>
    <property type="molecule type" value="Genomic_DNA"/>
</dbReference>
<gene>
    <name evidence="1" type="ORF">AMQ22_00598</name>
</gene>
<protein>
    <submittedName>
        <fullName evidence="1">Uncharacterized protein</fullName>
    </submittedName>
</protein>